<feature type="transmembrane region" description="Helical" evidence="9">
    <location>
        <begin position="240"/>
        <end position="263"/>
    </location>
</feature>
<protein>
    <submittedName>
        <fullName evidence="10">Amino acid carrier protein</fullName>
    </submittedName>
</protein>
<dbReference type="PANTHER" id="PTHR30330:SF3">
    <property type="entry name" value="TRANSCRIPTIONAL REGULATOR, LRP FAMILY"/>
    <property type="match status" value="1"/>
</dbReference>
<evidence type="ECO:0000256" key="5">
    <source>
        <dbReference type="ARBA" id="ARBA00022692"/>
    </source>
</evidence>
<dbReference type="InterPro" id="IPR001463">
    <property type="entry name" value="Na/Ala_symport"/>
</dbReference>
<evidence type="ECO:0000256" key="8">
    <source>
        <dbReference type="ARBA" id="ARBA00023136"/>
    </source>
</evidence>
<feature type="transmembrane region" description="Helical" evidence="9">
    <location>
        <begin position="214"/>
        <end position="234"/>
    </location>
</feature>
<proteinExistence type="inferred from homology"/>
<accession>A0A135YR60</accession>
<name>A0A135YR60_9FIRM</name>
<dbReference type="eggNOG" id="COG1115">
    <property type="taxonomic scope" value="Bacteria"/>
</dbReference>
<comment type="subcellular location">
    <subcellularLocation>
        <location evidence="1 9">Cell membrane</location>
        <topology evidence="1 9">Multi-pass membrane protein</topology>
    </subcellularLocation>
</comment>
<dbReference type="Gene3D" id="1.20.1740.10">
    <property type="entry name" value="Amino acid/polyamine transporter I"/>
    <property type="match status" value="1"/>
</dbReference>
<dbReference type="GO" id="GO:0005886">
    <property type="term" value="C:plasma membrane"/>
    <property type="evidence" value="ECO:0007669"/>
    <property type="project" value="UniProtKB-SubCell"/>
</dbReference>
<comment type="similarity">
    <text evidence="2 9">Belongs to the alanine or glycine:cation symporter (AGCS) (TC 2.A.25) family.</text>
</comment>
<feature type="transmembrane region" description="Helical" evidence="9">
    <location>
        <begin position="349"/>
        <end position="372"/>
    </location>
</feature>
<evidence type="ECO:0000256" key="4">
    <source>
        <dbReference type="ARBA" id="ARBA00022475"/>
    </source>
</evidence>
<dbReference type="PRINTS" id="PR00175">
    <property type="entry name" value="NAALASMPORT"/>
</dbReference>
<gene>
    <name evidence="10" type="ORF">HMPREF3195_01167</name>
</gene>
<keyword evidence="5 9" id="KW-0812">Transmembrane</keyword>
<dbReference type="PANTHER" id="PTHR30330">
    <property type="entry name" value="AGSS FAMILY TRANSPORTER, SODIUM-ALANINE"/>
    <property type="match status" value="1"/>
</dbReference>
<evidence type="ECO:0000256" key="3">
    <source>
        <dbReference type="ARBA" id="ARBA00022448"/>
    </source>
</evidence>
<keyword evidence="8 9" id="KW-0472">Membrane</keyword>
<feature type="transmembrane region" description="Helical" evidence="9">
    <location>
        <begin position="392"/>
        <end position="412"/>
    </location>
</feature>
<reference evidence="10 11" key="1">
    <citation type="submission" date="2016-02" db="EMBL/GenBank/DDBJ databases">
        <authorList>
            <person name="Wen L."/>
            <person name="He K."/>
            <person name="Yang H."/>
        </authorList>
    </citation>
    <scope>NUCLEOTIDE SEQUENCE [LARGE SCALE GENOMIC DNA]</scope>
    <source>
        <strain evidence="10 11">MJR8628A</strain>
    </source>
</reference>
<dbReference type="PATRIC" id="fig|1261.5.peg.1169"/>
<keyword evidence="7 9" id="KW-1133">Transmembrane helix</keyword>
<dbReference type="EMBL" id="LSQZ01000062">
    <property type="protein sequence ID" value="KXI11843.1"/>
    <property type="molecule type" value="Genomic_DNA"/>
</dbReference>
<feature type="transmembrane region" description="Helical" evidence="9">
    <location>
        <begin position="182"/>
        <end position="202"/>
    </location>
</feature>
<feature type="transmembrane region" description="Helical" evidence="9">
    <location>
        <begin position="418"/>
        <end position="438"/>
    </location>
</feature>
<dbReference type="FunFam" id="1.20.1740.10:FF:000004">
    <property type="entry name" value="Sodium:alanine symporter family protein"/>
    <property type="match status" value="1"/>
</dbReference>
<evidence type="ECO:0000256" key="7">
    <source>
        <dbReference type="ARBA" id="ARBA00022989"/>
    </source>
</evidence>
<organism evidence="10 11">
    <name type="scientific">Peptostreptococcus anaerobius</name>
    <dbReference type="NCBI Taxonomy" id="1261"/>
    <lineage>
        <taxon>Bacteria</taxon>
        <taxon>Bacillati</taxon>
        <taxon>Bacillota</taxon>
        <taxon>Clostridia</taxon>
        <taxon>Peptostreptococcales</taxon>
        <taxon>Peptostreptococcaceae</taxon>
        <taxon>Peptostreptococcus</taxon>
    </lineage>
</organism>
<feature type="transmembrane region" description="Helical" evidence="9">
    <location>
        <begin position="20"/>
        <end position="39"/>
    </location>
</feature>
<evidence type="ECO:0000256" key="6">
    <source>
        <dbReference type="ARBA" id="ARBA00022847"/>
    </source>
</evidence>
<keyword evidence="4 9" id="KW-1003">Cell membrane</keyword>
<feature type="transmembrane region" description="Helical" evidence="9">
    <location>
        <begin position="308"/>
        <end position="329"/>
    </location>
</feature>
<keyword evidence="6 9" id="KW-0769">Symport</keyword>
<evidence type="ECO:0000313" key="11">
    <source>
        <dbReference type="Proteomes" id="UP000070326"/>
    </source>
</evidence>
<dbReference type="PROSITE" id="PS00873">
    <property type="entry name" value="NA_ALANINE_SYMP"/>
    <property type="match status" value="1"/>
</dbReference>
<evidence type="ECO:0000256" key="9">
    <source>
        <dbReference type="RuleBase" id="RU363064"/>
    </source>
</evidence>
<dbReference type="Pfam" id="PF01235">
    <property type="entry name" value="Na_Ala_symp"/>
    <property type="match status" value="1"/>
</dbReference>
<dbReference type="GO" id="GO:0005283">
    <property type="term" value="F:amino acid:sodium symporter activity"/>
    <property type="evidence" value="ECO:0007669"/>
    <property type="project" value="InterPro"/>
</dbReference>
<sequence length="466" mass="49294">MDFILEINKSIGEVVWGWPMLILLLGTGLLLSSITRFTIIRKFAYIIKSTLFKMFKKDAGGDGEVSAFQAVSTALAATVGTGNIAGVSLAIAVGGPGAVFWMWLSAILGMTTKFSEVALAVTYRVKNDGGSFSGGPMYYIQRGLGHKGLAKIFALFGACASFGIGCMTQSNSIAEALNVSFGANKTIVGVVLMVLAGVVIIGGIKRIGAVAEKLVPLMALLYIVGALAIIFININQVPHAFGLIFGSAFTGHSAVGGFAGSTLKMAMRNGIARGVFTNEAGLGSAPIAHAAATTDHPVRQGMWGVFEVFMDTIVICSMTALVVLVSGVWDSGLQGAALTTAAFQQGFTGGQYIVSVGLTLFAFTTILGWSYYGEKCTEYLLGKKAVMAYRILYIPLVLVGSIGGLQTIWAISDTLNGLMALPNLIALVLMSKVVVNLVQDFFKDPERIRTSEEEYLVAVPKKYQPK</sequence>
<comment type="caution">
    <text evidence="10">The sequence shown here is derived from an EMBL/GenBank/DDBJ whole genome shotgun (WGS) entry which is preliminary data.</text>
</comment>
<dbReference type="AlphaFoldDB" id="A0A135YR60"/>
<dbReference type="RefSeq" id="WP_021934703.1">
    <property type="nucleotide sequence ID" value="NZ_CAXUJS010000007.1"/>
</dbReference>
<evidence type="ECO:0000256" key="2">
    <source>
        <dbReference type="ARBA" id="ARBA00009261"/>
    </source>
</evidence>
<evidence type="ECO:0000256" key="1">
    <source>
        <dbReference type="ARBA" id="ARBA00004651"/>
    </source>
</evidence>
<dbReference type="NCBIfam" id="TIGR00835">
    <property type="entry name" value="agcS"/>
    <property type="match status" value="1"/>
</dbReference>
<evidence type="ECO:0000313" key="10">
    <source>
        <dbReference type="EMBL" id="KXI11843.1"/>
    </source>
</evidence>
<dbReference type="Proteomes" id="UP000070326">
    <property type="component" value="Unassembled WGS sequence"/>
</dbReference>
<keyword evidence="3 9" id="KW-0813">Transport</keyword>